<dbReference type="AlphaFoldDB" id="A0A061S9L7"/>
<dbReference type="PANTHER" id="PTHR11127">
    <property type="entry name" value="60S RIBOSOMAL PROTEIN L14"/>
    <property type="match status" value="1"/>
</dbReference>
<dbReference type="GO" id="GO:0003735">
    <property type="term" value="F:structural constituent of ribosome"/>
    <property type="evidence" value="ECO:0007669"/>
    <property type="project" value="InterPro"/>
</dbReference>
<comment type="similarity">
    <text evidence="1">Belongs to the eukaryotic ribosomal protein eL14 family.</text>
</comment>
<dbReference type="InterPro" id="IPR008991">
    <property type="entry name" value="Translation_prot_SH3-like_sf"/>
</dbReference>
<keyword evidence="2 5" id="KW-0689">Ribosomal protein</keyword>
<protein>
    <submittedName>
        <fullName evidence="5">Large subunit ribosomal protein L14e</fullName>
    </submittedName>
</protein>
<dbReference type="CDD" id="cd23702">
    <property type="entry name" value="eL14"/>
    <property type="match status" value="1"/>
</dbReference>
<dbReference type="Gene3D" id="6.10.250.2270">
    <property type="match status" value="1"/>
</dbReference>
<evidence type="ECO:0000256" key="3">
    <source>
        <dbReference type="ARBA" id="ARBA00023274"/>
    </source>
</evidence>
<dbReference type="PANTHER" id="PTHR11127:SF2">
    <property type="entry name" value="LARGE RIBOSOMAL SUBUNIT PROTEIN EL14"/>
    <property type="match status" value="1"/>
</dbReference>
<evidence type="ECO:0000256" key="1">
    <source>
        <dbReference type="ARBA" id="ARBA00006592"/>
    </source>
</evidence>
<evidence type="ECO:0000259" key="4">
    <source>
        <dbReference type="Pfam" id="PF01929"/>
    </source>
</evidence>
<gene>
    <name evidence="5" type="primary">RPL14</name>
    <name evidence="5" type="ORF">TSPGSL018_12030</name>
</gene>
<dbReference type="GO" id="GO:0003723">
    <property type="term" value="F:RNA binding"/>
    <property type="evidence" value="ECO:0007669"/>
    <property type="project" value="InterPro"/>
</dbReference>
<dbReference type="EMBL" id="GBEZ01005624">
    <property type="protein sequence ID" value="JAC79704.1"/>
    <property type="molecule type" value="Transcribed_RNA"/>
</dbReference>
<organism evidence="5">
    <name type="scientific">Tetraselmis sp. GSL018</name>
    <dbReference type="NCBI Taxonomy" id="582737"/>
    <lineage>
        <taxon>Eukaryota</taxon>
        <taxon>Viridiplantae</taxon>
        <taxon>Chlorophyta</taxon>
        <taxon>core chlorophytes</taxon>
        <taxon>Chlorodendrophyceae</taxon>
        <taxon>Chlorodendrales</taxon>
        <taxon>Chlorodendraceae</taxon>
        <taxon>Tetraselmis</taxon>
    </lineage>
</organism>
<proteinExistence type="inferred from homology"/>
<dbReference type="GO" id="GO:0006412">
    <property type="term" value="P:translation"/>
    <property type="evidence" value="ECO:0007669"/>
    <property type="project" value="InterPro"/>
</dbReference>
<reference evidence="5" key="1">
    <citation type="submission" date="2014-05" db="EMBL/GenBank/DDBJ databases">
        <title>The transcriptome of the halophilic microalga Tetraselmis sp. GSL018 isolated from the Great Salt Lake, Utah.</title>
        <authorList>
            <person name="Jinkerson R.E."/>
            <person name="D'Adamo S."/>
            <person name="Posewitz M.C."/>
        </authorList>
    </citation>
    <scope>NUCLEOTIDE SEQUENCE</scope>
    <source>
        <strain evidence="5">GSL018</strain>
    </source>
</reference>
<sequence>MPFTRNVEIGRLALVNYGPDYGKVVVISDVLDHHRALVDHPDQLRRVESFKRLSLTDFKIDIPRMAKKKVLKKALEESDALNKFANSKWGKKLQSQKEKASMTDFERFKAMIAKKKRNAKVAEVMKKMQA</sequence>
<keyword evidence="3" id="KW-0687">Ribonucleoprotein</keyword>
<feature type="domain" description="Large ribosomal subunit protein eL14" evidence="4">
    <location>
        <begin position="45"/>
        <end position="118"/>
    </location>
</feature>
<evidence type="ECO:0000313" key="5">
    <source>
        <dbReference type="EMBL" id="JAC79704.1"/>
    </source>
</evidence>
<name>A0A061S9L7_9CHLO</name>
<dbReference type="SUPFAM" id="SSF50104">
    <property type="entry name" value="Translation proteins SH3-like domain"/>
    <property type="match status" value="1"/>
</dbReference>
<dbReference type="GO" id="GO:0042273">
    <property type="term" value="P:ribosomal large subunit biogenesis"/>
    <property type="evidence" value="ECO:0007669"/>
    <property type="project" value="TreeGrafter"/>
</dbReference>
<dbReference type="InterPro" id="IPR002784">
    <property type="entry name" value="Ribosomal_eL14_dom"/>
</dbReference>
<dbReference type="Pfam" id="PF01929">
    <property type="entry name" value="Ribosomal_L14e"/>
    <property type="match status" value="1"/>
</dbReference>
<dbReference type="InterPro" id="IPR039660">
    <property type="entry name" value="Ribosomal_eL14"/>
</dbReference>
<dbReference type="GO" id="GO:0022625">
    <property type="term" value="C:cytosolic large ribosomal subunit"/>
    <property type="evidence" value="ECO:0007669"/>
    <property type="project" value="TreeGrafter"/>
</dbReference>
<accession>A0A061S9L7</accession>
<evidence type="ECO:0000256" key="2">
    <source>
        <dbReference type="ARBA" id="ARBA00022980"/>
    </source>
</evidence>
<dbReference type="InterPro" id="IPR014722">
    <property type="entry name" value="Rib_uL2_dom2"/>
</dbReference>
<dbReference type="Gene3D" id="2.30.30.30">
    <property type="match status" value="1"/>
</dbReference>